<feature type="binding site" evidence="11">
    <location>
        <begin position="12"/>
        <end position="22"/>
    </location>
    <ligand>
        <name>ATP</name>
        <dbReference type="ChEBI" id="CHEBI:30616"/>
    </ligand>
</feature>
<evidence type="ECO:0000256" key="7">
    <source>
        <dbReference type="ARBA" id="ARBA00022840"/>
    </source>
</evidence>
<dbReference type="Pfam" id="PF06508">
    <property type="entry name" value="QueC"/>
    <property type="match status" value="1"/>
</dbReference>
<comment type="similarity">
    <text evidence="8 11">Belongs to the QueC family.</text>
</comment>
<sequence length="230" mass="24378">MNTDQIKAVVLLSGGLDSSTALAWAVREKGWLCHTVAFDYGQRHLIELDASAAVAASFGIVDHRVIKVDLRAIGHSALTSATPVPKDEAGHGGIPSTYVPARNLIFLSLAAGLAETVGATRLVIGANVVDYSGYPDCRQEFLDSFIRTALLGTKAGSEGGELEIAAPLIQLGKSEIIALGLKLGLDYGLTRSCYDPLADGMPCGHCDSCFYRRQGFEQIGCADPLPYPLK</sequence>
<dbReference type="GO" id="GO:0008616">
    <property type="term" value="P:tRNA queuosine(34) biosynthetic process"/>
    <property type="evidence" value="ECO:0007669"/>
    <property type="project" value="UniProtKB-UniRule"/>
</dbReference>
<keyword evidence="7 11" id="KW-0067">ATP-binding</keyword>
<reference evidence="12 13" key="1">
    <citation type="journal article" date="2019" name="Appl. Environ. Microbiol.">
        <title>Environmental Evidence and Genomic Insight of Iron-oxidizing Bacteria Preference Towards More Corrosion Resistant Stainless Steel at Higher Salinities.</title>
        <authorList>
            <person name="Garrison C.E."/>
            <person name="Price K.A."/>
            <person name="Field E.K."/>
        </authorList>
    </citation>
    <scope>NUCLEOTIDE SEQUENCE [LARGE SCALE GENOMIC DNA]</scope>
    <source>
        <strain evidence="12 13">P3</strain>
    </source>
</reference>
<dbReference type="UniPathway" id="UPA00391"/>
<dbReference type="GO" id="GO:0008270">
    <property type="term" value="F:zinc ion binding"/>
    <property type="evidence" value="ECO:0007669"/>
    <property type="project" value="UniProtKB-UniRule"/>
</dbReference>
<feature type="binding site" evidence="11">
    <location>
        <position position="203"/>
    </location>
    <ligand>
        <name>Zn(2+)</name>
        <dbReference type="ChEBI" id="CHEBI:29105"/>
    </ligand>
</feature>
<feature type="binding site" evidence="11">
    <location>
        <position position="209"/>
    </location>
    <ligand>
        <name>Zn(2+)</name>
        <dbReference type="ChEBI" id="CHEBI:29105"/>
    </ligand>
</feature>
<keyword evidence="5 11" id="KW-0671">Queuosine biosynthesis</keyword>
<evidence type="ECO:0000256" key="1">
    <source>
        <dbReference type="ARBA" id="ARBA00005061"/>
    </source>
</evidence>
<feature type="binding site" evidence="11">
    <location>
        <position position="193"/>
    </location>
    <ligand>
        <name>Zn(2+)</name>
        <dbReference type="ChEBI" id="CHEBI:29105"/>
    </ligand>
</feature>
<evidence type="ECO:0000256" key="5">
    <source>
        <dbReference type="ARBA" id="ARBA00022785"/>
    </source>
</evidence>
<dbReference type="CDD" id="cd01995">
    <property type="entry name" value="QueC-like"/>
    <property type="match status" value="1"/>
</dbReference>
<evidence type="ECO:0000256" key="6">
    <source>
        <dbReference type="ARBA" id="ARBA00022833"/>
    </source>
</evidence>
<evidence type="ECO:0000256" key="2">
    <source>
        <dbReference type="ARBA" id="ARBA00022598"/>
    </source>
</evidence>
<dbReference type="Gene3D" id="3.40.50.620">
    <property type="entry name" value="HUPs"/>
    <property type="match status" value="1"/>
</dbReference>
<evidence type="ECO:0000256" key="11">
    <source>
        <dbReference type="HAMAP-Rule" id="MF_01633"/>
    </source>
</evidence>
<comment type="function">
    <text evidence="11">Catalyzes the ATP-dependent conversion of 7-carboxy-7-deazaguanine (CDG) to 7-cyano-7-deazaguanine (preQ(0)).</text>
</comment>
<protein>
    <recommendedName>
        <fullName evidence="9 11">7-cyano-7-deazaguanine synthase</fullName>
        <ecNumber evidence="9 11">6.3.4.20</ecNumber>
    </recommendedName>
    <alternativeName>
        <fullName evidence="11">7-cyano-7-carbaguanine synthase</fullName>
    </alternativeName>
    <alternativeName>
        <fullName evidence="11">PreQ(0) synthase</fullName>
    </alternativeName>
    <alternativeName>
        <fullName evidence="11">Queuosine biosynthesis protein QueC</fullName>
    </alternativeName>
</protein>
<organism evidence="12 13">
    <name type="scientific">Mariprofundus erugo</name>
    <dbReference type="NCBI Taxonomy" id="2528639"/>
    <lineage>
        <taxon>Bacteria</taxon>
        <taxon>Pseudomonadati</taxon>
        <taxon>Pseudomonadota</taxon>
        <taxon>Candidatius Mariprofundia</taxon>
        <taxon>Mariprofundales</taxon>
        <taxon>Mariprofundaceae</taxon>
        <taxon>Mariprofundus</taxon>
    </lineage>
</organism>
<accession>A0A5R9GNX6</accession>
<dbReference type="PANTHER" id="PTHR42914">
    <property type="entry name" value="7-CYANO-7-DEAZAGUANINE SYNTHASE"/>
    <property type="match status" value="1"/>
</dbReference>
<name>A0A5R9GNX6_9PROT</name>
<dbReference type="OrthoDB" id="9789567at2"/>
<dbReference type="RefSeq" id="WP_138240028.1">
    <property type="nucleotide sequence ID" value="NZ_VBRY01000012.1"/>
</dbReference>
<comment type="catalytic activity">
    <reaction evidence="10 11">
        <text>7-carboxy-7-carbaguanine + NH4(+) + 2 ATP = 7-cyano-7-carbaguanine + 2 AMP + 2 diphosphate + 2 H(+)</text>
        <dbReference type="Rhea" id="RHEA:27982"/>
        <dbReference type="ChEBI" id="CHEBI:15378"/>
        <dbReference type="ChEBI" id="CHEBI:28938"/>
        <dbReference type="ChEBI" id="CHEBI:30616"/>
        <dbReference type="ChEBI" id="CHEBI:33019"/>
        <dbReference type="ChEBI" id="CHEBI:45075"/>
        <dbReference type="ChEBI" id="CHEBI:61036"/>
        <dbReference type="ChEBI" id="CHEBI:456215"/>
        <dbReference type="EC" id="6.3.4.20"/>
    </reaction>
</comment>
<keyword evidence="2 11" id="KW-0436">Ligase</keyword>
<evidence type="ECO:0000256" key="10">
    <source>
        <dbReference type="ARBA" id="ARBA00047890"/>
    </source>
</evidence>
<keyword evidence="6 11" id="KW-0862">Zinc</keyword>
<proteinExistence type="inferred from homology"/>
<dbReference type="HAMAP" id="MF_01633">
    <property type="entry name" value="QueC"/>
    <property type="match status" value="1"/>
</dbReference>
<dbReference type="GO" id="GO:0005524">
    <property type="term" value="F:ATP binding"/>
    <property type="evidence" value="ECO:0007669"/>
    <property type="project" value="UniProtKB-UniRule"/>
</dbReference>
<dbReference type="InterPro" id="IPR014729">
    <property type="entry name" value="Rossmann-like_a/b/a_fold"/>
</dbReference>
<comment type="pathway">
    <text evidence="1 11">Purine metabolism; 7-cyano-7-deazaguanine biosynthesis.</text>
</comment>
<feature type="binding site" evidence="11">
    <location>
        <position position="206"/>
    </location>
    <ligand>
        <name>Zn(2+)</name>
        <dbReference type="ChEBI" id="CHEBI:29105"/>
    </ligand>
</feature>
<comment type="cofactor">
    <cofactor evidence="11">
        <name>Zn(2+)</name>
        <dbReference type="ChEBI" id="CHEBI:29105"/>
    </cofactor>
    <text evidence="11">Binds 1 zinc ion per subunit.</text>
</comment>
<evidence type="ECO:0000313" key="13">
    <source>
        <dbReference type="Proteomes" id="UP000306585"/>
    </source>
</evidence>
<dbReference type="Proteomes" id="UP000306585">
    <property type="component" value="Unassembled WGS sequence"/>
</dbReference>
<gene>
    <name evidence="11 12" type="primary">queC</name>
    <name evidence="12" type="ORF">FEF65_11820</name>
</gene>
<evidence type="ECO:0000313" key="12">
    <source>
        <dbReference type="EMBL" id="TLS65997.1"/>
    </source>
</evidence>
<evidence type="ECO:0000256" key="4">
    <source>
        <dbReference type="ARBA" id="ARBA00022741"/>
    </source>
</evidence>
<evidence type="ECO:0000256" key="3">
    <source>
        <dbReference type="ARBA" id="ARBA00022723"/>
    </source>
</evidence>
<dbReference type="EMBL" id="VBRY01000012">
    <property type="protein sequence ID" value="TLS65997.1"/>
    <property type="molecule type" value="Genomic_DNA"/>
</dbReference>
<dbReference type="NCBIfam" id="TIGR00364">
    <property type="entry name" value="7-cyano-7-deazaguanine synthase QueC"/>
    <property type="match status" value="1"/>
</dbReference>
<keyword evidence="3 11" id="KW-0479">Metal-binding</keyword>
<dbReference type="GO" id="GO:0016879">
    <property type="term" value="F:ligase activity, forming carbon-nitrogen bonds"/>
    <property type="evidence" value="ECO:0007669"/>
    <property type="project" value="UniProtKB-UniRule"/>
</dbReference>
<keyword evidence="13" id="KW-1185">Reference proteome</keyword>
<dbReference type="PIRSF" id="PIRSF006293">
    <property type="entry name" value="ExsB"/>
    <property type="match status" value="1"/>
</dbReference>
<keyword evidence="4 11" id="KW-0547">Nucleotide-binding</keyword>
<dbReference type="SUPFAM" id="SSF52402">
    <property type="entry name" value="Adenine nucleotide alpha hydrolases-like"/>
    <property type="match status" value="1"/>
</dbReference>
<comment type="caution">
    <text evidence="12">The sequence shown here is derived from an EMBL/GenBank/DDBJ whole genome shotgun (WGS) entry which is preliminary data.</text>
</comment>
<dbReference type="EC" id="6.3.4.20" evidence="9 11"/>
<evidence type="ECO:0000256" key="8">
    <source>
        <dbReference type="ARBA" id="ARBA00037993"/>
    </source>
</evidence>
<dbReference type="AlphaFoldDB" id="A0A5R9GNX6"/>
<evidence type="ECO:0000256" key="9">
    <source>
        <dbReference type="ARBA" id="ARBA00039149"/>
    </source>
</evidence>
<dbReference type="InterPro" id="IPR018317">
    <property type="entry name" value="QueC"/>
</dbReference>
<dbReference type="PANTHER" id="PTHR42914:SF1">
    <property type="entry name" value="7-CYANO-7-DEAZAGUANINE SYNTHASE"/>
    <property type="match status" value="1"/>
</dbReference>